<dbReference type="EMBL" id="PGCI01000143">
    <property type="protein sequence ID" value="PLW37410.1"/>
    <property type="molecule type" value="Genomic_DNA"/>
</dbReference>
<evidence type="ECO:0000313" key="1">
    <source>
        <dbReference type="EMBL" id="PLW37410.1"/>
    </source>
</evidence>
<proteinExistence type="predicted"/>
<dbReference type="AlphaFoldDB" id="A0A2N5UI44"/>
<organism evidence="1 2">
    <name type="scientific">Puccinia coronata f. sp. avenae</name>
    <dbReference type="NCBI Taxonomy" id="200324"/>
    <lineage>
        <taxon>Eukaryota</taxon>
        <taxon>Fungi</taxon>
        <taxon>Dikarya</taxon>
        <taxon>Basidiomycota</taxon>
        <taxon>Pucciniomycotina</taxon>
        <taxon>Pucciniomycetes</taxon>
        <taxon>Pucciniales</taxon>
        <taxon>Pucciniaceae</taxon>
        <taxon>Puccinia</taxon>
    </lineage>
</organism>
<evidence type="ECO:0000313" key="2">
    <source>
        <dbReference type="Proteomes" id="UP000235392"/>
    </source>
</evidence>
<comment type="caution">
    <text evidence="1">The sequence shown here is derived from an EMBL/GenBank/DDBJ whole genome shotgun (WGS) entry which is preliminary data.</text>
</comment>
<sequence length="202" mass="23516">MELPVEREATHEEIAKQVNQILDQFIEAPKAAPKWSFKAGVEYLRVFRDVFMINMTSKAILQQIRDSGALRIMPKTFKQRVFYVRQATDAERAEIDDHMEALLNLHNDFRATFSKIHVIACKVYPAASPADPGVVEEKAKNFQWDFGLAFRGAFQKKLEEMKQRQCFAELFCWLQSVKELHESLDQLDQKIPSIKRLTKKQK</sequence>
<accession>A0A2N5UI44</accession>
<protein>
    <submittedName>
        <fullName evidence="1">Uncharacterized protein</fullName>
    </submittedName>
</protein>
<name>A0A2N5UI44_9BASI</name>
<gene>
    <name evidence="1" type="ORF">PCASD_09879</name>
</gene>
<reference evidence="1 2" key="1">
    <citation type="submission" date="2017-11" db="EMBL/GenBank/DDBJ databases">
        <title>De novo assembly and phasing of dikaryotic genomes from two isolates of Puccinia coronata f. sp. avenae, the causal agent of oat crown rust.</title>
        <authorList>
            <person name="Miller M.E."/>
            <person name="Zhang Y."/>
            <person name="Omidvar V."/>
            <person name="Sperschneider J."/>
            <person name="Schwessinger B."/>
            <person name="Raley C."/>
            <person name="Palmer J.M."/>
            <person name="Garnica D."/>
            <person name="Upadhyaya N."/>
            <person name="Rathjen J."/>
            <person name="Taylor J.M."/>
            <person name="Park R.F."/>
            <person name="Dodds P.N."/>
            <person name="Hirsch C.D."/>
            <person name="Kianian S.F."/>
            <person name="Figueroa M."/>
        </authorList>
    </citation>
    <scope>NUCLEOTIDE SEQUENCE [LARGE SCALE GENOMIC DNA]</scope>
    <source>
        <strain evidence="1">12SD80</strain>
    </source>
</reference>
<dbReference type="Proteomes" id="UP000235392">
    <property type="component" value="Unassembled WGS sequence"/>
</dbReference>